<proteinExistence type="predicted"/>
<dbReference type="Gene3D" id="1.10.287.2610">
    <property type="match status" value="1"/>
</dbReference>
<dbReference type="RefSeq" id="XP_016512064.1">
    <property type="nucleotide sequence ID" value="XM_016656578.1"/>
</dbReference>
<dbReference type="PaxDb" id="4097-A0A1S4DFQ6"/>
<dbReference type="AlphaFoldDB" id="A0A1S4DFQ6"/>
<organism evidence="2">
    <name type="scientific">Nicotiana tabacum</name>
    <name type="common">Common tobacco</name>
    <dbReference type="NCBI Taxonomy" id="4097"/>
    <lineage>
        <taxon>Eukaryota</taxon>
        <taxon>Viridiplantae</taxon>
        <taxon>Streptophyta</taxon>
        <taxon>Embryophyta</taxon>
        <taxon>Tracheophyta</taxon>
        <taxon>Spermatophyta</taxon>
        <taxon>Magnoliopsida</taxon>
        <taxon>eudicotyledons</taxon>
        <taxon>Gunneridae</taxon>
        <taxon>Pentapetalae</taxon>
        <taxon>asterids</taxon>
        <taxon>lamiids</taxon>
        <taxon>Solanales</taxon>
        <taxon>Solanaceae</taxon>
        <taxon>Nicotianoideae</taxon>
        <taxon>Nicotianeae</taxon>
        <taxon>Nicotiana</taxon>
    </lineage>
</organism>
<gene>
    <name evidence="2" type="primary">LOC107829134</name>
</gene>
<feature type="region of interest" description="Disordered" evidence="1">
    <location>
        <begin position="23"/>
        <end position="50"/>
    </location>
</feature>
<name>A0A1S4DFQ6_TOBAC</name>
<evidence type="ECO:0000256" key="1">
    <source>
        <dbReference type="SAM" id="MobiDB-lite"/>
    </source>
</evidence>
<evidence type="ECO:0000313" key="2">
    <source>
        <dbReference type="RefSeq" id="XP_016512064.1"/>
    </source>
</evidence>
<dbReference type="KEGG" id="nta:107829134"/>
<accession>A0A1S4DFQ6</accession>
<protein>
    <submittedName>
        <fullName evidence="2">Tropomyosin-like</fullName>
    </submittedName>
</protein>
<reference evidence="2" key="1">
    <citation type="submission" date="2025-08" db="UniProtKB">
        <authorList>
            <consortium name="RefSeq"/>
        </authorList>
    </citation>
    <scope>IDENTIFICATION</scope>
</reference>
<sequence>MEKSLQQCKEEYDHAILRLREELSSQEKERDNIASKFQDSEARGAQRDKELGELQASLEAALREKVALADKVEQSSSQISQLETDISGLKEWSKNVTRELVTSRGLLADTYREIATLAAAKSEAKQNVVAYREDAATAHAMVRDISLATGKKLARAVEHAKAKAKAKREVLEELEARGFELSADLKEALMMEGTLAILIVPDGGEDDSGEE</sequence>